<reference evidence="11 13" key="2">
    <citation type="submission" date="2017-12" db="EMBL/GenBank/DDBJ databases">
        <title>Comparative Functional Genomics of Dry Heat Resistant strains isolated from the Viking Spacecraft.</title>
        <authorList>
            <person name="Seuylemezian A."/>
            <person name="Cooper K."/>
            <person name="Vaishampayan P."/>
        </authorList>
    </citation>
    <scope>NUCLEOTIDE SEQUENCE [LARGE SCALE GENOMIC DNA]</scope>
    <source>
        <strain evidence="11 13">ATCC 29669</strain>
    </source>
</reference>
<dbReference type="RefSeq" id="WP_101576134.1">
    <property type="nucleotide sequence ID" value="NZ_PGVA01000009.1"/>
</dbReference>
<dbReference type="InterPro" id="IPR010627">
    <property type="entry name" value="Prepilin_pept_A24_N"/>
</dbReference>
<feature type="transmembrane region" description="Helical" evidence="7">
    <location>
        <begin position="146"/>
        <end position="163"/>
    </location>
</feature>
<feature type="transmembrane region" description="Helical" evidence="7">
    <location>
        <begin position="175"/>
        <end position="208"/>
    </location>
</feature>
<evidence type="ECO:0000259" key="9">
    <source>
        <dbReference type="Pfam" id="PF06750"/>
    </source>
</evidence>
<comment type="subcellular location">
    <subcellularLocation>
        <location evidence="1">Cell membrane</location>
        <topology evidence="1">Multi-pass membrane protein</topology>
    </subcellularLocation>
</comment>
<dbReference type="GO" id="GO:0005886">
    <property type="term" value="C:plasma membrane"/>
    <property type="evidence" value="ECO:0007669"/>
    <property type="project" value="UniProtKB-SubCell"/>
</dbReference>
<dbReference type="EMBL" id="PGVD01000054">
    <property type="protein sequence ID" value="PLR93295.1"/>
    <property type="molecule type" value="Genomic_DNA"/>
</dbReference>
<dbReference type="Gene3D" id="1.20.120.1220">
    <property type="match status" value="1"/>
</dbReference>
<dbReference type="GO" id="GO:0004190">
    <property type="term" value="F:aspartic-type endopeptidase activity"/>
    <property type="evidence" value="ECO:0007669"/>
    <property type="project" value="InterPro"/>
</dbReference>
<name>A0A2N5GQ84_9BACI</name>
<evidence type="ECO:0000256" key="1">
    <source>
        <dbReference type="ARBA" id="ARBA00004651"/>
    </source>
</evidence>
<evidence type="ECO:0000313" key="10">
    <source>
        <dbReference type="EMBL" id="PLR85034.1"/>
    </source>
</evidence>
<evidence type="ECO:0000313" key="13">
    <source>
        <dbReference type="Proteomes" id="UP000235114"/>
    </source>
</evidence>
<protein>
    <submittedName>
        <fullName evidence="10">Prepilin peptidase</fullName>
    </submittedName>
</protein>
<dbReference type="EMBL" id="PGVA01000009">
    <property type="protein sequence ID" value="PLR85034.1"/>
    <property type="molecule type" value="Genomic_DNA"/>
</dbReference>
<dbReference type="PANTHER" id="PTHR30487">
    <property type="entry name" value="TYPE 4 PREPILIN-LIKE PROTEINS LEADER PEPTIDE-PROCESSING ENZYME"/>
    <property type="match status" value="1"/>
</dbReference>
<evidence type="ECO:0000313" key="11">
    <source>
        <dbReference type="EMBL" id="PLR93295.1"/>
    </source>
</evidence>
<keyword evidence="3" id="KW-1003">Cell membrane</keyword>
<dbReference type="Proteomes" id="UP000235114">
    <property type="component" value="Unassembled WGS sequence"/>
</dbReference>
<evidence type="ECO:0000313" key="12">
    <source>
        <dbReference type="Proteomes" id="UP000234951"/>
    </source>
</evidence>
<feature type="transmembrane region" description="Helical" evidence="7">
    <location>
        <begin position="220"/>
        <end position="243"/>
    </location>
</feature>
<organism evidence="10 12">
    <name type="scientific">Bacillus canaveralius</name>
    <dbReference type="NCBI Taxonomy" id="1403243"/>
    <lineage>
        <taxon>Bacteria</taxon>
        <taxon>Bacillati</taxon>
        <taxon>Bacillota</taxon>
        <taxon>Bacilli</taxon>
        <taxon>Bacillales</taxon>
        <taxon>Bacillaceae</taxon>
        <taxon>Bacillus</taxon>
    </lineage>
</organism>
<gene>
    <name evidence="10" type="ORF">CU635_04990</name>
    <name evidence="11" type="ORF">CVD25_17400</name>
</gene>
<evidence type="ECO:0000256" key="6">
    <source>
        <dbReference type="ARBA" id="ARBA00023136"/>
    </source>
</evidence>
<dbReference type="OrthoDB" id="9789291at2"/>
<keyword evidence="13" id="KW-1185">Reference proteome</keyword>
<accession>A0A2N5GQ84</accession>
<feature type="transmembrane region" description="Helical" evidence="7">
    <location>
        <begin position="6"/>
        <end position="25"/>
    </location>
</feature>
<evidence type="ECO:0000256" key="2">
    <source>
        <dbReference type="ARBA" id="ARBA00005801"/>
    </source>
</evidence>
<sequence length="247" mass="27191">MQLYVFTLGILLGSFFNVVGLRVPLNKSIVKPRSHCPYCGQTLSWFELIPVISYLLQGGKCRSCRAPVSPLYPFVELVTGLLFVSAPLLTGWTAELFVAWSLISLVVIVFITDIKYMIIPDKVLLVFAVIFLLERVFLPLDPWWDSFLGAAVGFGLLLLITVVSKGGMGFGDVKLFAVLGFATGTKVVLLAFFLATLFGAVFGLIGMMAGKLEKEKPIPFGPFIGLGALTAYLFGEELLYWYIHSFI</sequence>
<keyword evidence="6 7" id="KW-0472">Membrane</keyword>
<keyword evidence="5 7" id="KW-1133">Transmembrane helix</keyword>
<dbReference type="InterPro" id="IPR050882">
    <property type="entry name" value="Prepilin_peptidase/N-MTase"/>
</dbReference>
<dbReference type="Pfam" id="PF06750">
    <property type="entry name" value="A24_N_bact"/>
    <property type="match status" value="1"/>
</dbReference>
<evidence type="ECO:0000256" key="5">
    <source>
        <dbReference type="ARBA" id="ARBA00022989"/>
    </source>
</evidence>
<dbReference type="InterPro" id="IPR000045">
    <property type="entry name" value="Prepilin_IV_endopep_pep"/>
</dbReference>
<comment type="similarity">
    <text evidence="2">Belongs to the peptidase A24 family.</text>
</comment>
<comment type="caution">
    <text evidence="10">The sequence shown here is derived from an EMBL/GenBank/DDBJ whole genome shotgun (WGS) entry which is preliminary data.</text>
</comment>
<evidence type="ECO:0000256" key="3">
    <source>
        <dbReference type="ARBA" id="ARBA00022475"/>
    </source>
</evidence>
<keyword evidence="4 7" id="KW-0812">Transmembrane</keyword>
<feature type="transmembrane region" description="Helical" evidence="7">
    <location>
        <begin position="96"/>
        <end position="116"/>
    </location>
</feature>
<evidence type="ECO:0000256" key="7">
    <source>
        <dbReference type="SAM" id="Phobius"/>
    </source>
</evidence>
<dbReference type="PANTHER" id="PTHR30487:SF0">
    <property type="entry name" value="PREPILIN LEADER PEPTIDASE_N-METHYLTRANSFERASE-RELATED"/>
    <property type="match status" value="1"/>
</dbReference>
<proteinExistence type="inferred from homology"/>
<feature type="domain" description="Prepilin type IV endopeptidase peptidase" evidence="8">
    <location>
        <begin position="101"/>
        <end position="204"/>
    </location>
</feature>
<dbReference type="Pfam" id="PF01478">
    <property type="entry name" value="Peptidase_A24"/>
    <property type="match status" value="1"/>
</dbReference>
<evidence type="ECO:0000256" key="4">
    <source>
        <dbReference type="ARBA" id="ARBA00022692"/>
    </source>
</evidence>
<feature type="domain" description="Prepilin peptidase A24 N-terminal" evidence="9">
    <location>
        <begin position="8"/>
        <end position="85"/>
    </location>
</feature>
<feature type="transmembrane region" description="Helical" evidence="7">
    <location>
        <begin position="123"/>
        <end position="140"/>
    </location>
</feature>
<dbReference type="AlphaFoldDB" id="A0A2N5GQ84"/>
<dbReference type="GO" id="GO:0006465">
    <property type="term" value="P:signal peptide processing"/>
    <property type="evidence" value="ECO:0007669"/>
    <property type="project" value="TreeGrafter"/>
</dbReference>
<evidence type="ECO:0000259" key="8">
    <source>
        <dbReference type="Pfam" id="PF01478"/>
    </source>
</evidence>
<reference evidence="10 12" key="1">
    <citation type="submission" date="2017-11" db="EMBL/GenBank/DDBJ databases">
        <title>Comparitive Functional Genomics of Dry Heat Resistant strains isolated from the Viking Spacecraft.</title>
        <authorList>
            <person name="Seuylemezian A."/>
            <person name="Cooper K."/>
            <person name="Vaishampayan P."/>
        </authorList>
    </citation>
    <scope>NUCLEOTIDE SEQUENCE [LARGE SCALE GENOMIC DNA]</scope>
    <source>
        <strain evidence="10 12">M4.6</strain>
    </source>
</reference>
<dbReference type="Proteomes" id="UP000234951">
    <property type="component" value="Unassembled WGS sequence"/>
</dbReference>